<gene>
    <name evidence="1" type="ORF">Amon02_000088800</name>
</gene>
<evidence type="ECO:0000313" key="2">
    <source>
        <dbReference type="Proteomes" id="UP001165064"/>
    </source>
</evidence>
<accession>A0ACB5ST49</accession>
<dbReference type="EMBL" id="BSXS01000367">
    <property type="protein sequence ID" value="GME72195.1"/>
    <property type="molecule type" value="Genomic_DNA"/>
</dbReference>
<dbReference type="Proteomes" id="UP001165064">
    <property type="component" value="Unassembled WGS sequence"/>
</dbReference>
<protein>
    <submittedName>
        <fullName evidence="1">Unnamed protein product</fullName>
    </submittedName>
</protein>
<proteinExistence type="predicted"/>
<sequence>MPFHTITSFQSSYNLPIKHQPIINNISTPEFHNHISEIAITNNNKILRLISIYVPTYNNQKFQCLSELNQALTSIHEDLLIGGDYNSIQDRKTDITPQQPFNNTNTQYEKEESLLSSIRSNHQLHDSFHHSAPSTYNQIYTNTSTNSHHTNRRIDFFLVRDSMKQQPMKQHHQNYNKPQIQMDQYPTFKP</sequence>
<keyword evidence="2" id="KW-1185">Reference proteome</keyword>
<reference evidence="1" key="1">
    <citation type="submission" date="2023-04" db="EMBL/GenBank/DDBJ databases">
        <title>Ambrosiozyma monospora NBRC 10751.</title>
        <authorList>
            <person name="Ichikawa N."/>
            <person name="Sato H."/>
            <person name="Tonouchi N."/>
        </authorList>
    </citation>
    <scope>NUCLEOTIDE SEQUENCE</scope>
    <source>
        <strain evidence="1">NBRC 10751</strain>
    </source>
</reference>
<name>A0ACB5ST49_AMBMO</name>
<organism evidence="1 2">
    <name type="scientific">Ambrosiozyma monospora</name>
    <name type="common">Yeast</name>
    <name type="synonym">Endomycopsis monosporus</name>
    <dbReference type="NCBI Taxonomy" id="43982"/>
    <lineage>
        <taxon>Eukaryota</taxon>
        <taxon>Fungi</taxon>
        <taxon>Dikarya</taxon>
        <taxon>Ascomycota</taxon>
        <taxon>Saccharomycotina</taxon>
        <taxon>Pichiomycetes</taxon>
        <taxon>Pichiales</taxon>
        <taxon>Pichiaceae</taxon>
        <taxon>Ambrosiozyma</taxon>
    </lineage>
</organism>
<evidence type="ECO:0000313" key="1">
    <source>
        <dbReference type="EMBL" id="GME72195.1"/>
    </source>
</evidence>
<comment type="caution">
    <text evidence="1">The sequence shown here is derived from an EMBL/GenBank/DDBJ whole genome shotgun (WGS) entry which is preliminary data.</text>
</comment>